<evidence type="ECO:0008006" key="3">
    <source>
        <dbReference type="Google" id="ProtNLM"/>
    </source>
</evidence>
<dbReference type="Proteomes" id="UP000252182">
    <property type="component" value="Chromosome"/>
</dbReference>
<dbReference type="InterPro" id="IPR024453">
    <property type="entry name" value="Peptidase_C92"/>
</dbReference>
<dbReference type="Gene3D" id="3.90.1720.10">
    <property type="entry name" value="endopeptidase domain like (from Nostoc punctiforme)"/>
    <property type="match status" value="1"/>
</dbReference>
<gene>
    <name evidence="1" type="ORF">DTO96_100492</name>
</gene>
<evidence type="ECO:0000313" key="1">
    <source>
        <dbReference type="EMBL" id="AXF84782.1"/>
    </source>
</evidence>
<dbReference type="RefSeq" id="WP_114562049.1">
    <property type="nucleotide sequence ID" value="NZ_CP031124.1"/>
</dbReference>
<dbReference type="SUPFAM" id="SSF54001">
    <property type="entry name" value="Cysteine proteinases"/>
    <property type="match status" value="1"/>
</dbReference>
<proteinExistence type="predicted"/>
<dbReference type="Pfam" id="PF05708">
    <property type="entry name" value="Peptidase_C92"/>
    <property type="match status" value="1"/>
</dbReference>
<dbReference type="KEGG" id="hyf:DTO96_100492"/>
<keyword evidence="2" id="KW-1185">Reference proteome</keyword>
<dbReference type="InterPro" id="IPR038765">
    <property type="entry name" value="Papain-like_cys_pep_sf"/>
</dbReference>
<name>A0A345D8U4_9BURK</name>
<evidence type="ECO:0000313" key="2">
    <source>
        <dbReference type="Proteomes" id="UP000252182"/>
    </source>
</evidence>
<reference evidence="2" key="1">
    <citation type="submission" date="2018-07" db="EMBL/GenBank/DDBJ databases">
        <authorList>
            <person name="Kim H."/>
        </authorList>
    </citation>
    <scope>NUCLEOTIDE SEQUENCE [LARGE SCALE GENOMIC DNA]</scope>
    <source>
        <strain evidence="2">F02</strain>
    </source>
</reference>
<sequence>MNSVLESLGTRLARYLSMPRPMRSLAPSPSAQILRDTLQTGDVLLVEGHTRFSSAIKYLTQSTWSHSALFVGDYLPHNETNASHCLIESDTTQGVRSIGVEAFKDLNVRICRPIGLTEAERKQVAEYAISRIGDQYDLSHVFDLVRYLLPTPPVTQRFRRRMLALGSGDPTRAICSSLVAQAFESIRYPILPIIEENSVESGACHGCVEEVLHVRHYSLYTPRDFDVSPYFEVIKPALPQNFDFHRLHWAEGDEEGGDGVEAVRRVVI</sequence>
<accession>A0A345D8U4</accession>
<dbReference type="AlphaFoldDB" id="A0A345D8U4"/>
<protein>
    <recommendedName>
        <fullName evidence="3">Lipo-like protein</fullName>
    </recommendedName>
</protein>
<organism evidence="1 2">
    <name type="scientific">Ephemeroptericola cinctiostellae</name>
    <dbReference type="NCBI Taxonomy" id="2268024"/>
    <lineage>
        <taxon>Bacteria</taxon>
        <taxon>Pseudomonadati</taxon>
        <taxon>Pseudomonadota</taxon>
        <taxon>Betaproteobacteria</taxon>
        <taxon>Burkholderiales</taxon>
        <taxon>Burkholderiaceae</taxon>
        <taxon>Ephemeroptericola</taxon>
    </lineage>
</organism>
<dbReference type="EMBL" id="CP031124">
    <property type="protein sequence ID" value="AXF84782.1"/>
    <property type="molecule type" value="Genomic_DNA"/>
</dbReference>
<dbReference type="OrthoDB" id="1550427at2"/>